<gene>
    <name evidence="1" type="ORF">INH39_33320</name>
</gene>
<accession>A0ABY4A988</accession>
<organism evidence="1 2">
    <name type="scientific">Massilia violaceinigra</name>
    <dbReference type="NCBI Taxonomy" id="2045208"/>
    <lineage>
        <taxon>Bacteria</taxon>
        <taxon>Pseudomonadati</taxon>
        <taxon>Pseudomonadota</taxon>
        <taxon>Betaproteobacteria</taxon>
        <taxon>Burkholderiales</taxon>
        <taxon>Oxalobacteraceae</taxon>
        <taxon>Telluria group</taxon>
        <taxon>Massilia</taxon>
    </lineage>
</organism>
<evidence type="ECO:0000313" key="2">
    <source>
        <dbReference type="Proteomes" id="UP000831532"/>
    </source>
</evidence>
<dbReference type="EMBL" id="CP063361">
    <property type="protein sequence ID" value="UOD30161.1"/>
    <property type="molecule type" value="Genomic_DNA"/>
</dbReference>
<evidence type="ECO:0008006" key="3">
    <source>
        <dbReference type="Google" id="ProtNLM"/>
    </source>
</evidence>
<dbReference type="RefSeq" id="WP_243491408.1">
    <property type="nucleotide sequence ID" value="NZ_CP063361.1"/>
</dbReference>
<keyword evidence="2" id="KW-1185">Reference proteome</keyword>
<evidence type="ECO:0000313" key="1">
    <source>
        <dbReference type="EMBL" id="UOD30161.1"/>
    </source>
</evidence>
<protein>
    <recommendedName>
        <fullName evidence="3">Transposase DDE domain-containing protein</fullName>
    </recommendedName>
</protein>
<name>A0ABY4A988_9BURK</name>
<sequence length="82" mass="9207">MSGERFASKAGRPKRCMPVMKLSHYVGTAAFIDWQGIKWFAKARRRLALVISRKNGSVENNMSIAYALQINDNFPLDLPAPP</sequence>
<proteinExistence type="predicted"/>
<reference evidence="1 2" key="1">
    <citation type="submission" date="2020-10" db="EMBL/GenBank/DDBJ databases">
        <title>Genome analysis of Massilia species.</title>
        <authorList>
            <person name="Jung D.-H."/>
        </authorList>
    </citation>
    <scope>NUCLEOTIDE SEQUENCE [LARGE SCALE GENOMIC DNA]</scope>
    <source>
        <strain evidence="2">sipir</strain>
    </source>
</reference>
<dbReference type="Proteomes" id="UP000831532">
    <property type="component" value="Chromosome"/>
</dbReference>